<evidence type="ECO:0000313" key="4">
    <source>
        <dbReference type="EMBL" id="KAF8699769.1"/>
    </source>
</evidence>
<accession>A0A835FBQ1</accession>
<dbReference type="OrthoDB" id="10013825at2759"/>
<keyword evidence="3" id="KW-0722">Serine protease inhibitor</keyword>
<protein>
    <submittedName>
        <fullName evidence="5">Uncharacterized protein</fullName>
    </submittedName>
</protein>
<comment type="caution">
    <text evidence="5">The sequence shown here is derived from an EMBL/GenBank/DDBJ whole genome shotgun (WGS) entry which is preliminary data.</text>
</comment>
<proteinExistence type="inferred from homology"/>
<dbReference type="EMBL" id="JACEFO010001427">
    <property type="protein sequence ID" value="KAF8736789.1"/>
    <property type="molecule type" value="Genomic_DNA"/>
</dbReference>
<dbReference type="SUPFAM" id="SSF54654">
    <property type="entry name" value="CI-2 family of serine protease inhibitors"/>
    <property type="match status" value="1"/>
</dbReference>
<keyword evidence="6" id="KW-1185">Reference proteome</keyword>
<evidence type="ECO:0000256" key="1">
    <source>
        <dbReference type="ARBA" id="ARBA00008210"/>
    </source>
</evidence>
<organism evidence="5 6">
    <name type="scientific">Digitaria exilis</name>
    <dbReference type="NCBI Taxonomy" id="1010633"/>
    <lineage>
        <taxon>Eukaryota</taxon>
        <taxon>Viridiplantae</taxon>
        <taxon>Streptophyta</taxon>
        <taxon>Embryophyta</taxon>
        <taxon>Tracheophyta</taxon>
        <taxon>Spermatophyta</taxon>
        <taxon>Magnoliopsida</taxon>
        <taxon>Liliopsida</taxon>
        <taxon>Poales</taxon>
        <taxon>Poaceae</taxon>
        <taxon>PACMAD clade</taxon>
        <taxon>Panicoideae</taxon>
        <taxon>Panicodae</taxon>
        <taxon>Paniceae</taxon>
        <taxon>Anthephorinae</taxon>
        <taxon>Digitaria</taxon>
    </lineage>
</organism>
<dbReference type="Proteomes" id="UP000636709">
    <property type="component" value="Unassembled WGS sequence"/>
</dbReference>
<evidence type="ECO:0000256" key="2">
    <source>
        <dbReference type="ARBA" id="ARBA00022690"/>
    </source>
</evidence>
<dbReference type="EMBL" id="JACEFO010001834">
    <property type="protein sequence ID" value="KAF8699769.1"/>
    <property type="molecule type" value="Genomic_DNA"/>
</dbReference>
<sequence>MAGIPARQSWPDLLHTRCDYAHKAIQQDRPDLRVINMIVDYDPEPRIEEFDRVIVWCVDDGSDYIVDRVPTQG</sequence>
<comment type="similarity">
    <text evidence="1">Belongs to the protease inhibitor I13 (potato type I serine protease inhibitor) family.</text>
</comment>
<dbReference type="Gene3D" id="3.30.10.10">
    <property type="entry name" value="Trypsin Inhibitor V, subunit A"/>
    <property type="match status" value="1"/>
</dbReference>
<reference evidence="5" key="1">
    <citation type="submission" date="2020-07" db="EMBL/GenBank/DDBJ databases">
        <title>Genome sequence and genetic diversity analysis of an under-domesticated orphan crop, white fonio (Digitaria exilis).</title>
        <authorList>
            <person name="Bennetzen J.L."/>
            <person name="Chen S."/>
            <person name="Ma X."/>
            <person name="Wang X."/>
            <person name="Yssel A.E.J."/>
            <person name="Chaluvadi S.R."/>
            <person name="Johnson M."/>
            <person name="Gangashetty P."/>
            <person name="Hamidou F."/>
            <person name="Sanogo M.D."/>
            <person name="Zwaenepoel A."/>
            <person name="Wallace J."/>
            <person name="Van De Peer Y."/>
            <person name="Van Deynze A."/>
        </authorList>
    </citation>
    <scope>NUCLEOTIDE SEQUENCE</scope>
    <source>
        <tissue evidence="5">Leaves</tissue>
    </source>
</reference>
<evidence type="ECO:0000256" key="3">
    <source>
        <dbReference type="ARBA" id="ARBA00022900"/>
    </source>
</evidence>
<name>A0A835FBQ1_9POAL</name>
<dbReference type="AlphaFoldDB" id="A0A835FBQ1"/>
<dbReference type="GO" id="GO:0004867">
    <property type="term" value="F:serine-type endopeptidase inhibitor activity"/>
    <property type="evidence" value="ECO:0007669"/>
    <property type="project" value="UniProtKB-KW"/>
</dbReference>
<evidence type="ECO:0000313" key="6">
    <source>
        <dbReference type="Proteomes" id="UP000636709"/>
    </source>
</evidence>
<dbReference type="Pfam" id="PF00280">
    <property type="entry name" value="potato_inhibit"/>
    <property type="match status" value="1"/>
</dbReference>
<evidence type="ECO:0000313" key="5">
    <source>
        <dbReference type="EMBL" id="KAF8736789.1"/>
    </source>
</evidence>
<dbReference type="InterPro" id="IPR000864">
    <property type="entry name" value="Prot_inh_pot1"/>
</dbReference>
<dbReference type="InterPro" id="IPR036354">
    <property type="entry name" value="Prot_inh_pot1_sf"/>
</dbReference>
<gene>
    <name evidence="5" type="ORF">HU200_014302</name>
    <name evidence="4" type="ORF">HU200_034648</name>
</gene>
<dbReference type="GO" id="GO:0009611">
    <property type="term" value="P:response to wounding"/>
    <property type="evidence" value="ECO:0007669"/>
    <property type="project" value="InterPro"/>
</dbReference>
<keyword evidence="2" id="KW-0646">Protease inhibitor</keyword>